<dbReference type="InterPro" id="IPR046373">
    <property type="entry name" value="Acyl-CoA_Oxase/DH_mid-dom_sf"/>
</dbReference>
<feature type="domain" description="Acyl-CoA oxidase/dehydrogenase middle" evidence="8">
    <location>
        <begin position="122"/>
        <end position="201"/>
    </location>
</feature>
<gene>
    <name evidence="10" type="ORF">PSH67_19855</name>
</gene>
<dbReference type="SUPFAM" id="SSF47203">
    <property type="entry name" value="Acyl-CoA dehydrogenase C-terminal domain-like"/>
    <property type="match status" value="1"/>
</dbReference>
<keyword evidence="3 6" id="KW-0285">Flavoprotein</keyword>
<dbReference type="Pfam" id="PF02770">
    <property type="entry name" value="Acyl-CoA_dh_M"/>
    <property type="match status" value="1"/>
</dbReference>
<feature type="domain" description="Acyl-CoA dehydrogenase/oxidase N-terminal" evidence="9">
    <location>
        <begin position="6"/>
        <end position="117"/>
    </location>
</feature>
<reference evidence="10 11" key="1">
    <citation type="submission" date="2023-02" db="EMBL/GenBank/DDBJ databases">
        <title>Evolution of Hrp T3SS in non-pathogenic Pseudomonas fluorescens.</title>
        <authorList>
            <person name="Liao K."/>
            <person name="Wei H."/>
            <person name="Gu Y."/>
        </authorList>
    </citation>
    <scope>NUCLEOTIDE SEQUENCE [LARGE SCALE GENOMIC DNA]</scope>
    <source>
        <strain evidence="10 11">FP2043</strain>
    </source>
</reference>
<dbReference type="PANTHER" id="PTHR43884">
    <property type="entry name" value="ACYL-COA DEHYDROGENASE"/>
    <property type="match status" value="1"/>
</dbReference>
<name>A0ABY9FP66_9PSED</name>
<dbReference type="InterPro" id="IPR037069">
    <property type="entry name" value="AcylCoA_DH/ox_N_sf"/>
</dbReference>
<comment type="similarity">
    <text evidence="2 6">Belongs to the acyl-CoA dehydrogenase family.</text>
</comment>
<evidence type="ECO:0000256" key="4">
    <source>
        <dbReference type="ARBA" id="ARBA00022827"/>
    </source>
</evidence>
<dbReference type="Gene3D" id="1.10.540.10">
    <property type="entry name" value="Acyl-CoA dehydrogenase/oxidase, N-terminal domain"/>
    <property type="match status" value="1"/>
</dbReference>
<dbReference type="RefSeq" id="WP_047542232.1">
    <property type="nucleotide sequence ID" value="NZ_CP117450.1"/>
</dbReference>
<dbReference type="SUPFAM" id="SSF56645">
    <property type="entry name" value="Acyl-CoA dehydrogenase NM domain-like"/>
    <property type="match status" value="1"/>
</dbReference>
<dbReference type="InterPro" id="IPR009100">
    <property type="entry name" value="AcylCoA_DH/oxidase_NM_dom_sf"/>
</dbReference>
<evidence type="ECO:0000259" key="7">
    <source>
        <dbReference type="Pfam" id="PF00441"/>
    </source>
</evidence>
<protein>
    <submittedName>
        <fullName evidence="10">Acyl-CoA dehydrogenase family protein</fullName>
    </submittedName>
</protein>
<evidence type="ECO:0000259" key="9">
    <source>
        <dbReference type="Pfam" id="PF02771"/>
    </source>
</evidence>
<keyword evidence="5 6" id="KW-0560">Oxidoreductase</keyword>
<dbReference type="CDD" id="cd00567">
    <property type="entry name" value="ACAD"/>
    <property type="match status" value="1"/>
</dbReference>
<sequence length="384" mass="41245">MNFDLNEEQRMLKDAVDRLVLDQYAFDQRARCQDQADGWSRPLWAQFADLGLLGLPFAEEDGGFGAGPVETQIVMEAIGRGLLLEPYLATVVLSGGLLRAAASDAQRAELLPALIGGDLLLAFAHSEAQARYHLADVATTARQEGGGWVLNGAKRFVLHGDCANKLLVSARVSGNRRDEDGIALFLVDATAAGVSRRGYLTQDRLRAADITLDGVRVGAAALLGEAGKAFGAIEQVVDAAIAALCAEAVGAMEQAQALTVDYLKVRKQFGVAIGSFQALQHKAVDMLVMTEQARSMALYASMMVNDPDPLERRRAMSAAKVQIGRSARFVSQQAVQLHGGIGVTEECQIGHYMRRLSMLEFMFGDTDHHLAQLARDGGLIAAHA</sequence>
<evidence type="ECO:0000256" key="5">
    <source>
        <dbReference type="ARBA" id="ARBA00023002"/>
    </source>
</evidence>
<dbReference type="InterPro" id="IPR009075">
    <property type="entry name" value="AcylCo_DH/oxidase_C"/>
</dbReference>
<evidence type="ECO:0000259" key="8">
    <source>
        <dbReference type="Pfam" id="PF02770"/>
    </source>
</evidence>
<dbReference type="PANTHER" id="PTHR43884:SF20">
    <property type="entry name" value="ACYL-COA DEHYDROGENASE FADE28"/>
    <property type="match status" value="1"/>
</dbReference>
<feature type="domain" description="Acyl-CoA dehydrogenase/oxidase C-terminal" evidence="7">
    <location>
        <begin position="242"/>
        <end position="375"/>
    </location>
</feature>
<dbReference type="Gene3D" id="2.40.110.10">
    <property type="entry name" value="Butyryl-CoA Dehydrogenase, subunit A, domain 2"/>
    <property type="match status" value="1"/>
</dbReference>
<evidence type="ECO:0000256" key="3">
    <source>
        <dbReference type="ARBA" id="ARBA00022630"/>
    </source>
</evidence>
<dbReference type="Pfam" id="PF00441">
    <property type="entry name" value="Acyl-CoA_dh_1"/>
    <property type="match status" value="1"/>
</dbReference>
<accession>A0ABY9FP66</accession>
<evidence type="ECO:0000313" key="10">
    <source>
        <dbReference type="EMBL" id="WLH05088.1"/>
    </source>
</evidence>
<dbReference type="InterPro" id="IPR013786">
    <property type="entry name" value="AcylCoA_DH/ox_N"/>
</dbReference>
<keyword evidence="4 6" id="KW-0274">FAD</keyword>
<proteinExistence type="inferred from homology"/>
<evidence type="ECO:0000256" key="6">
    <source>
        <dbReference type="RuleBase" id="RU362125"/>
    </source>
</evidence>
<evidence type="ECO:0000313" key="11">
    <source>
        <dbReference type="Proteomes" id="UP001236748"/>
    </source>
</evidence>
<dbReference type="Proteomes" id="UP001236748">
    <property type="component" value="Chromosome"/>
</dbReference>
<organism evidence="10 11">
    <name type="scientific">Pseudomonas lurida</name>
    <dbReference type="NCBI Taxonomy" id="244566"/>
    <lineage>
        <taxon>Bacteria</taxon>
        <taxon>Pseudomonadati</taxon>
        <taxon>Pseudomonadota</taxon>
        <taxon>Gammaproteobacteria</taxon>
        <taxon>Pseudomonadales</taxon>
        <taxon>Pseudomonadaceae</taxon>
        <taxon>Pseudomonas</taxon>
    </lineage>
</organism>
<dbReference type="Pfam" id="PF02771">
    <property type="entry name" value="Acyl-CoA_dh_N"/>
    <property type="match status" value="1"/>
</dbReference>
<comment type="cofactor">
    <cofactor evidence="1 6">
        <name>FAD</name>
        <dbReference type="ChEBI" id="CHEBI:57692"/>
    </cofactor>
</comment>
<keyword evidence="11" id="KW-1185">Reference proteome</keyword>
<evidence type="ECO:0000256" key="1">
    <source>
        <dbReference type="ARBA" id="ARBA00001974"/>
    </source>
</evidence>
<dbReference type="Gene3D" id="1.20.140.10">
    <property type="entry name" value="Butyryl-CoA Dehydrogenase, subunit A, domain 3"/>
    <property type="match status" value="1"/>
</dbReference>
<dbReference type="InterPro" id="IPR006091">
    <property type="entry name" value="Acyl-CoA_Oxase/DH_mid-dom"/>
</dbReference>
<dbReference type="EMBL" id="CP117450">
    <property type="protein sequence ID" value="WLH05088.1"/>
    <property type="molecule type" value="Genomic_DNA"/>
</dbReference>
<dbReference type="InterPro" id="IPR036250">
    <property type="entry name" value="AcylCo_DH-like_C"/>
</dbReference>
<evidence type="ECO:0000256" key="2">
    <source>
        <dbReference type="ARBA" id="ARBA00009347"/>
    </source>
</evidence>